<dbReference type="GO" id="GO:0003723">
    <property type="term" value="F:RNA binding"/>
    <property type="evidence" value="ECO:0007669"/>
    <property type="project" value="InterPro"/>
</dbReference>
<dbReference type="SUPFAM" id="SSF55781">
    <property type="entry name" value="GAF domain-like"/>
    <property type="match status" value="1"/>
</dbReference>
<keyword evidence="7" id="KW-1185">Reference proteome</keyword>
<dbReference type="EMBL" id="NCXO01000074">
    <property type="protein sequence ID" value="OSC24896.1"/>
    <property type="molecule type" value="Genomic_DNA"/>
</dbReference>
<evidence type="ECO:0000256" key="3">
    <source>
        <dbReference type="ARBA" id="ARBA00023015"/>
    </source>
</evidence>
<evidence type="ECO:0000256" key="4">
    <source>
        <dbReference type="ARBA" id="ARBA00023163"/>
    </source>
</evidence>
<dbReference type="SUPFAM" id="SSF52172">
    <property type="entry name" value="CheY-like"/>
    <property type="match status" value="1"/>
</dbReference>
<dbReference type="Pfam" id="PF13185">
    <property type="entry name" value="GAF_2"/>
    <property type="match status" value="1"/>
</dbReference>
<reference evidence="6 7" key="1">
    <citation type="submission" date="2017-04" db="EMBL/GenBank/DDBJ databases">
        <title>The new phylogeny of genus Mycobacterium.</title>
        <authorList>
            <person name="Tortoli E."/>
            <person name="Trovato A."/>
            <person name="Cirillo D.M."/>
        </authorList>
    </citation>
    <scope>NUCLEOTIDE SEQUENCE [LARGE SCALE GENOMIC DNA]</scope>
    <source>
        <strain evidence="6 7">KCTC 19819</strain>
    </source>
</reference>
<gene>
    <name evidence="6" type="ORF">B8W67_19295</name>
</gene>
<evidence type="ECO:0000259" key="5">
    <source>
        <dbReference type="PROSITE" id="PS50921"/>
    </source>
</evidence>
<dbReference type="AlphaFoldDB" id="A0AA91PAQ4"/>
<dbReference type="Gene3D" id="1.10.10.10">
    <property type="entry name" value="Winged helix-like DNA-binding domain superfamily/Winged helix DNA-binding domain"/>
    <property type="match status" value="1"/>
</dbReference>
<name>A0AA91PAQ4_9MYCO</name>
<dbReference type="InterPro" id="IPR011006">
    <property type="entry name" value="CheY-like_superfamily"/>
</dbReference>
<comment type="caution">
    <text evidence="6">The sequence shown here is derived from an EMBL/GenBank/DDBJ whole genome shotgun (WGS) entry which is preliminary data.</text>
</comment>
<dbReference type="InterPro" id="IPR036388">
    <property type="entry name" value="WH-like_DNA-bd_sf"/>
</dbReference>
<dbReference type="InterPro" id="IPR029016">
    <property type="entry name" value="GAF-like_dom_sf"/>
</dbReference>
<dbReference type="Gene3D" id="3.30.450.40">
    <property type="match status" value="1"/>
</dbReference>
<protein>
    <submittedName>
        <fullName evidence="6">Antitermination regulator</fullName>
    </submittedName>
</protein>
<feature type="domain" description="ANTAR" evidence="5">
    <location>
        <begin position="141"/>
        <end position="202"/>
    </location>
</feature>
<dbReference type="GO" id="GO:0016301">
    <property type="term" value="F:kinase activity"/>
    <property type="evidence" value="ECO:0007669"/>
    <property type="project" value="UniProtKB-KW"/>
</dbReference>
<dbReference type="InterPro" id="IPR005561">
    <property type="entry name" value="ANTAR"/>
</dbReference>
<evidence type="ECO:0000256" key="1">
    <source>
        <dbReference type="ARBA" id="ARBA00022679"/>
    </source>
</evidence>
<accession>A0AA91PAQ4</accession>
<organism evidence="6 7">
    <name type="scientific">Mycolicibacillus koreensis</name>
    <dbReference type="NCBI Taxonomy" id="1069220"/>
    <lineage>
        <taxon>Bacteria</taxon>
        <taxon>Bacillati</taxon>
        <taxon>Actinomycetota</taxon>
        <taxon>Actinomycetes</taxon>
        <taxon>Mycobacteriales</taxon>
        <taxon>Mycobacteriaceae</taxon>
        <taxon>Mycolicibacillus</taxon>
    </lineage>
</organism>
<proteinExistence type="predicted"/>
<keyword evidence="3" id="KW-0805">Transcription regulation</keyword>
<keyword evidence="4" id="KW-0804">Transcription</keyword>
<evidence type="ECO:0000313" key="7">
    <source>
        <dbReference type="Proteomes" id="UP000193577"/>
    </source>
</evidence>
<dbReference type="InterPro" id="IPR003018">
    <property type="entry name" value="GAF"/>
</dbReference>
<dbReference type="Proteomes" id="UP000193577">
    <property type="component" value="Unassembled WGS sequence"/>
</dbReference>
<evidence type="ECO:0000313" key="6">
    <source>
        <dbReference type="EMBL" id="OSC24896.1"/>
    </source>
</evidence>
<dbReference type="SMART" id="SM01012">
    <property type="entry name" value="ANTAR"/>
    <property type="match status" value="1"/>
</dbReference>
<sequence>MPEIYSALCVAATMIVPGCDHASVLLRREDGSYVIAAATDAVARHVDELEMHLGEGPCLDAIEDEAAQIDADLTTRSEWPALAARVVADTPVRGAMGFRLLVDRRKVGALNLFATAPDVFDTVAAETAVVLAAFASVATNAVARGEDAASLQRGLASNREIGKAVGMLMLLNGIGEQEAFEILRRISQATNVKLVEVAAQLVQRRGQLPTD</sequence>
<dbReference type="PROSITE" id="PS50921">
    <property type="entry name" value="ANTAR"/>
    <property type="match status" value="1"/>
</dbReference>
<dbReference type="PIRSF" id="PIRSF036625">
    <property type="entry name" value="GAF_ANTAR"/>
    <property type="match status" value="1"/>
</dbReference>
<keyword evidence="1" id="KW-0808">Transferase</keyword>
<evidence type="ECO:0000256" key="2">
    <source>
        <dbReference type="ARBA" id="ARBA00022777"/>
    </source>
</evidence>
<keyword evidence="2" id="KW-0418">Kinase</keyword>
<dbReference type="InterPro" id="IPR012074">
    <property type="entry name" value="GAF_ANTAR"/>
</dbReference>
<dbReference type="Pfam" id="PF03861">
    <property type="entry name" value="ANTAR"/>
    <property type="match status" value="1"/>
</dbReference>